<dbReference type="Proteomes" id="UP000326780">
    <property type="component" value="Chromosome"/>
</dbReference>
<protein>
    <submittedName>
        <fullName evidence="3">ABC transporter substrate-binding protein</fullName>
    </submittedName>
</protein>
<comment type="similarity">
    <text evidence="1">Belongs to the UPF0065 (bug) family.</text>
</comment>
<evidence type="ECO:0000313" key="3">
    <source>
        <dbReference type="EMBL" id="QFZ85124.1"/>
    </source>
</evidence>
<dbReference type="PANTHER" id="PTHR42928">
    <property type="entry name" value="TRICARBOXYLATE-BINDING PROTEIN"/>
    <property type="match status" value="1"/>
</dbReference>
<dbReference type="Gene3D" id="3.40.190.150">
    <property type="entry name" value="Bordetella uptake gene, domain 1"/>
    <property type="match status" value="1"/>
</dbReference>
<evidence type="ECO:0000256" key="2">
    <source>
        <dbReference type="SAM" id="SignalP"/>
    </source>
</evidence>
<feature type="chain" id="PRO_5025071858" evidence="2">
    <location>
        <begin position="28"/>
        <end position="324"/>
    </location>
</feature>
<name>A0A5Q0M917_VARPD</name>
<evidence type="ECO:0000313" key="4">
    <source>
        <dbReference type="Proteomes" id="UP000326780"/>
    </source>
</evidence>
<accession>A0A5Q0M917</accession>
<dbReference type="InterPro" id="IPR005064">
    <property type="entry name" value="BUG"/>
</dbReference>
<dbReference type="PIRSF" id="PIRSF017082">
    <property type="entry name" value="YflP"/>
    <property type="match status" value="1"/>
</dbReference>
<dbReference type="Gene3D" id="3.40.190.10">
    <property type="entry name" value="Periplasmic binding protein-like II"/>
    <property type="match status" value="1"/>
</dbReference>
<dbReference type="PROSITE" id="PS51318">
    <property type="entry name" value="TAT"/>
    <property type="match status" value="1"/>
</dbReference>
<dbReference type="EMBL" id="CP045644">
    <property type="protein sequence ID" value="QFZ85124.1"/>
    <property type="molecule type" value="Genomic_DNA"/>
</dbReference>
<dbReference type="Pfam" id="PF03401">
    <property type="entry name" value="TctC"/>
    <property type="match status" value="1"/>
</dbReference>
<dbReference type="PANTHER" id="PTHR42928:SF5">
    <property type="entry name" value="BLR1237 PROTEIN"/>
    <property type="match status" value="1"/>
</dbReference>
<dbReference type="RefSeq" id="WP_153283742.1">
    <property type="nucleotide sequence ID" value="NZ_CP045644.1"/>
</dbReference>
<dbReference type="InterPro" id="IPR006311">
    <property type="entry name" value="TAT_signal"/>
</dbReference>
<proteinExistence type="inferred from homology"/>
<gene>
    <name evidence="3" type="ORF">GFK26_21370</name>
</gene>
<sequence>MTHSFNRRQLLQLSSAIALSAAGLVHAQGTAGRIVVGFPPGGTLDVLARLLAPHFSKGGMTVVVENKPGASAQLGPVAVKQAPPDGSSMLLTPTSVLTLTTQLFRKPLVDPLHDLAPVGSVCEHPFAFAVSGSSPIKSMDEFIAWVKARGREANFAHPGAGTSPHFLGMILAKEAGIKLTHVPYRGTAPGLQDLIGGQVDSTMNALPAMIEYHKGGRLRILATTGSQRLASLPDVPTFSELKISGLEYAESFGIFVSAATPGSVVARLETALQQAVASPEMAEAAKRMEMQLRGSSAAAYKQLFEADYKRWSGIAKESGFTLDA</sequence>
<feature type="signal peptide" evidence="2">
    <location>
        <begin position="1"/>
        <end position="27"/>
    </location>
</feature>
<dbReference type="SUPFAM" id="SSF53850">
    <property type="entry name" value="Periplasmic binding protein-like II"/>
    <property type="match status" value="1"/>
</dbReference>
<dbReference type="InterPro" id="IPR042100">
    <property type="entry name" value="Bug_dom1"/>
</dbReference>
<evidence type="ECO:0000256" key="1">
    <source>
        <dbReference type="ARBA" id="ARBA00006987"/>
    </source>
</evidence>
<organism evidence="3 4">
    <name type="scientific">Variovorax paradoxus</name>
    <dbReference type="NCBI Taxonomy" id="34073"/>
    <lineage>
        <taxon>Bacteria</taxon>
        <taxon>Pseudomonadati</taxon>
        <taxon>Pseudomonadota</taxon>
        <taxon>Betaproteobacteria</taxon>
        <taxon>Burkholderiales</taxon>
        <taxon>Comamonadaceae</taxon>
        <taxon>Variovorax</taxon>
    </lineage>
</organism>
<reference evidence="3 4" key="1">
    <citation type="submission" date="2019-10" db="EMBL/GenBank/DDBJ databases">
        <title>Complete genome sequence of Variovorax paradoxus 5C-2.</title>
        <authorList>
            <person name="Gogoleva N.E."/>
            <person name="Balkin A.S."/>
        </authorList>
    </citation>
    <scope>NUCLEOTIDE SEQUENCE [LARGE SCALE GENOMIC DNA]</scope>
    <source>
        <strain evidence="3 4">5C-2</strain>
    </source>
</reference>
<keyword evidence="2" id="KW-0732">Signal</keyword>
<dbReference type="AlphaFoldDB" id="A0A5Q0M917"/>